<reference evidence="1" key="1">
    <citation type="submission" date="2023-06" db="EMBL/GenBank/DDBJ databases">
        <title>Genomic analysis of the entomopathogenic nematode Steinernema hermaphroditum.</title>
        <authorList>
            <person name="Schwarz E.M."/>
            <person name="Heppert J.K."/>
            <person name="Baniya A."/>
            <person name="Schwartz H.T."/>
            <person name="Tan C.-H."/>
            <person name="Antoshechkin I."/>
            <person name="Sternberg P.W."/>
            <person name="Goodrich-Blair H."/>
            <person name="Dillman A.R."/>
        </authorList>
    </citation>
    <scope>NUCLEOTIDE SEQUENCE</scope>
    <source>
        <strain evidence="1">PS9179</strain>
        <tissue evidence="1">Whole animal</tissue>
    </source>
</reference>
<keyword evidence="2" id="KW-1185">Reference proteome</keyword>
<sequence length="271" mass="31217">MQFIPFAAIDEIIALLTECHETRELAGYWSMAPIPTRTDAHVLIDVFSREMTLENSDPSTTDYKEIRMSNWGAFMPHERKHTFNLEECLSAINEPLITRRRQLLEINYLVKAENPLYCSSIINAIAGNFSHIEIRSVRGYATEIEQLFSRIASHRLPSSLFVVFSDITKETVSLIMKNIAQSQSSRVTLSRNSTGASKTQLKDFFVQWNQSPCEIELLVCMAEQIETLEELRNIVGSEEYYATRESSAFGHKFKKRVIRILKPFFEFCARE</sequence>
<dbReference type="Proteomes" id="UP001175271">
    <property type="component" value="Unassembled WGS sequence"/>
</dbReference>
<dbReference type="EMBL" id="JAUCMV010000002">
    <property type="protein sequence ID" value="KAK0415214.1"/>
    <property type="molecule type" value="Genomic_DNA"/>
</dbReference>
<name>A0AA39I1P2_9BILA</name>
<organism evidence="1 2">
    <name type="scientific">Steinernema hermaphroditum</name>
    <dbReference type="NCBI Taxonomy" id="289476"/>
    <lineage>
        <taxon>Eukaryota</taxon>
        <taxon>Metazoa</taxon>
        <taxon>Ecdysozoa</taxon>
        <taxon>Nematoda</taxon>
        <taxon>Chromadorea</taxon>
        <taxon>Rhabditida</taxon>
        <taxon>Tylenchina</taxon>
        <taxon>Panagrolaimomorpha</taxon>
        <taxon>Strongyloidoidea</taxon>
        <taxon>Steinernematidae</taxon>
        <taxon>Steinernema</taxon>
    </lineage>
</organism>
<evidence type="ECO:0000313" key="2">
    <source>
        <dbReference type="Proteomes" id="UP001175271"/>
    </source>
</evidence>
<comment type="caution">
    <text evidence="1">The sequence shown here is derived from an EMBL/GenBank/DDBJ whole genome shotgun (WGS) entry which is preliminary data.</text>
</comment>
<proteinExistence type="predicted"/>
<gene>
    <name evidence="1" type="ORF">QR680_011833</name>
</gene>
<protein>
    <submittedName>
        <fullName evidence="1">Uncharacterized protein</fullName>
    </submittedName>
</protein>
<accession>A0AA39I1P2</accession>
<dbReference type="AlphaFoldDB" id="A0AA39I1P2"/>
<evidence type="ECO:0000313" key="1">
    <source>
        <dbReference type="EMBL" id="KAK0415214.1"/>
    </source>
</evidence>